<dbReference type="Gene3D" id="3.30.70.100">
    <property type="match status" value="1"/>
</dbReference>
<dbReference type="EMBL" id="JADBGQ010000001">
    <property type="protein sequence ID" value="KAG5416475.1"/>
    <property type="molecule type" value="Genomic_DNA"/>
</dbReference>
<evidence type="ECO:0000313" key="3">
    <source>
        <dbReference type="EMBL" id="KAG5416475.1"/>
    </source>
</evidence>
<keyword evidence="4" id="KW-1185">Reference proteome</keyword>
<accession>A0ABQ7P071</accession>
<evidence type="ECO:0000313" key="4">
    <source>
        <dbReference type="Proteomes" id="UP000823674"/>
    </source>
</evidence>
<dbReference type="Proteomes" id="UP000823674">
    <property type="component" value="Chromosome A01"/>
</dbReference>
<dbReference type="PROSITE" id="PS50846">
    <property type="entry name" value="HMA_2"/>
    <property type="match status" value="1"/>
</dbReference>
<feature type="compositionally biased region" description="Basic and acidic residues" evidence="1">
    <location>
        <begin position="498"/>
        <end position="525"/>
    </location>
</feature>
<feature type="domain" description="HMA" evidence="2">
    <location>
        <begin position="182"/>
        <end position="248"/>
    </location>
</feature>
<evidence type="ECO:0000256" key="1">
    <source>
        <dbReference type="SAM" id="MobiDB-lite"/>
    </source>
</evidence>
<feature type="compositionally biased region" description="Basic and acidic residues" evidence="1">
    <location>
        <begin position="575"/>
        <end position="587"/>
    </location>
</feature>
<proteinExistence type="predicted"/>
<protein>
    <recommendedName>
        <fullName evidence="2">HMA domain-containing protein</fullName>
    </recommendedName>
</protein>
<reference evidence="3 4" key="1">
    <citation type="submission" date="2021-03" db="EMBL/GenBank/DDBJ databases">
        <authorList>
            <person name="King G.J."/>
            <person name="Bancroft I."/>
            <person name="Baten A."/>
            <person name="Bloomfield J."/>
            <person name="Borpatragohain P."/>
            <person name="He Z."/>
            <person name="Irish N."/>
            <person name="Irwin J."/>
            <person name="Liu K."/>
            <person name="Mauleon R.P."/>
            <person name="Moore J."/>
            <person name="Morris R."/>
            <person name="Ostergaard L."/>
            <person name="Wang B."/>
            <person name="Wells R."/>
        </authorList>
    </citation>
    <scope>NUCLEOTIDE SEQUENCE [LARGE SCALE GENOMIC DNA]</scope>
    <source>
        <strain evidence="3">R-o-18</strain>
        <tissue evidence="3">Leaf</tissue>
    </source>
</reference>
<dbReference type="InterPro" id="IPR036163">
    <property type="entry name" value="HMA_dom_sf"/>
</dbReference>
<feature type="compositionally biased region" description="Pro residues" evidence="1">
    <location>
        <begin position="250"/>
        <end position="282"/>
    </location>
</feature>
<feature type="compositionally biased region" description="Basic and acidic residues" evidence="1">
    <location>
        <begin position="444"/>
        <end position="455"/>
    </location>
</feature>
<gene>
    <name evidence="3" type="primary">A01p056910.1_BraROA</name>
    <name evidence="3" type="ORF">IGI04_004042</name>
</gene>
<dbReference type="SUPFAM" id="SSF55008">
    <property type="entry name" value="HMA, heavy metal-associated domain"/>
    <property type="match status" value="1"/>
</dbReference>
<feature type="compositionally biased region" description="Basic and acidic residues" evidence="1">
    <location>
        <begin position="536"/>
        <end position="566"/>
    </location>
</feature>
<sequence>RIYNLGAADKWVWTLNNSGTYTTKSGYFEAVKQQMQEEELRRMNQGLQQNSLLNFNWNKNIWTVKTAPKIQVFLWKIVQDALPLGMALQRQDIISSSMRLAREWQEAQQTTLIPSHNLGSINTHPLTNISTVASTLFTDAAWRISDKAAGCSWILHKSGERDTISGTSTELCVASPLMAEALAKVEIKVDINCGKCNSAILEAVTVIEGVNHISLDEEKNILTVVGTMDPVCVASRLKKIKQKPVIISVGPPPKPPEPPKPPDPPKPPAEPEPPKPPPPPPPEKPKPVCNCKPMFPNPYCASCDVVSVTTYESGSGCTIIMDKNNNIIETIKKVKRVEKIQSVLTLDTLPMENKVNQEAKLMEKEIVLQETEDVVKDKPVSDSNLKVTKEESTEERKDESESDEKKVAEQVELKEPTLVPEVNTEAVDVEKAEEKQIMESVVEEDNKDKEEKEVVDVSDEVGSKQVEPVDVQLVREVPSETVEDNLKDVEVLEVKPKPEASEKVETPLDKAKEVAPEVEVVKAEETPEDVSCPPDVIEKVITEEKHIVEEPSKDKQEKASEAKDVVTKLATEDENITKDTETPAAEDKSDEEETDEVPREKEAEGIKQEESVAYKVSEVVEVSDEVKQEAEVTTKEVAVKQKHSNSIMSKVKQSLVKAKKAIIVKSPSSKTITTEEAKEETKVKKKNVEADVLAKQILSVELALMASPTL</sequence>
<dbReference type="PANTHER" id="PTHR37729:SF1">
    <property type="entry name" value="NEUROFILAMENT PROTEIN-LIKE PROTEIN"/>
    <property type="match status" value="1"/>
</dbReference>
<feature type="region of interest" description="Disordered" evidence="1">
    <location>
        <begin position="440"/>
        <end position="463"/>
    </location>
</feature>
<name>A0ABQ7P071_BRACM</name>
<feature type="non-terminal residue" evidence="3">
    <location>
        <position position="1"/>
    </location>
</feature>
<organism evidence="3 4">
    <name type="scientific">Brassica rapa subsp. trilocularis</name>
    <dbReference type="NCBI Taxonomy" id="1813537"/>
    <lineage>
        <taxon>Eukaryota</taxon>
        <taxon>Viridiplantae</taxon>
        <taxon>Streptophyta</taxon>
        <taxon>Embryophyta</taxon>
        <taxon>Tracheophyta</taxon>
        <taxon>Spermatophyta</taxon>
        <taxon>Magnoliopsida</taxon>
        <taxon>eudicotyledons</taxon>
        <taxon>Gunneridae</taxon>
        <taxon>Pentapetalae</taxon>
        <taxon>rosids</taxon>
        <taxon>malvids</taxon>
        <taxon>Brassicales</taxon>
        <taxon>Brassicaceae</taxon>
        <taxon>Brassiceae</taxon>
        <taxon>Brassica</taxon>
    </lineage>
</organism>
<dbReference type="PANTHER" id="PTHR37729">
    <property type="entry name" value="NEUROFILAMENT PROTEIN-LIKE PROTEIN"/>
    <property type="match status" value="1"/>
</dbReference>
<dbReference type="InterPro" id="IPR006121">
    <property type="entry name" value="HMA_dom"/>
</dbReference>
<evidence type="ECO:0000259" key="2">
    <source>
        <dbReference type="PROSITE" id="PS50846"/>
    </source>
</evidence>
<feature type="non-terminal residue" evidence="3">
    <location>
        <position position="710"/>
    </location>
</feature>
<feature type="compositionally biased region" description="Basic and acidic residues" evidence="1">
    <location>
        <begin position="596"/>
        <end position="610"/>
    </location>
</feature>
<comment type="caution">
    <text evidence="3">The sequence shown here is derived from an EMBL/GenBank/DDBJ whole genome shotgun (WGS) entry which is preliminary data.</text>
</comment>
<feature type="compositionally biased region" description="Basic and acidic residues" evidence="1">
    <location>
        <begin position="387"/>
        <end position="410"/>
    </location>
</feature>
<dbReference type="Pfam" id="PF00403">
    <property type="entry name" value="HMA"/>
    <property type="match status" value="1"/>
</dbReference>
<feature type="region of interest" description="Disordered" evidence="1">
    <location>
        <begin position="375"/>
        <end position="410"/>
    </location>
</feature>
<feature type="region of interest" description="Disordered" evidence="1">
    <location>
        <begin position="498"/>
        <end position="610"/>
    </location>
</feature>
<feature type="region of interest" description="Disordered" evidence="1">
    <location>
        <begin position="245"/>
        <end position="284"/>
    </location>
</feature>